<organism evidence="2 5">
    <name type="scientific">Pseudoduganella albidiflava</name>
    <dbReference type="NCBI Taxonomy" id="321983"/>
    <lineage>
        <taxon>Bacteria</taxon>
        <taxon>Pseudomonadati</taxon>
        <taxon>Pseudomonadota</taxon>
        <taxon>Betaproteobacteria</taxon>
        <taxon>Burkholderiales</taxon>
        <taxon>Oxalobacteraceae</taxon>
        <taxon>Telluria group</taxon>
        <taxon>Pseudoduganella</taxon>
    </lineage>
</organism>
<sequence>MANEQKDLQNQGGQGAGNAQRATNQDTLAEQGARPVPAQPAPAPTGAEVVGAAGGTDASAAARQSGNTGPGGKGLRDDGVDATGMPGTPGGTVSTDRMRPATDSAAAGGTGLGEAASAADTRTGTGTSSGHGTSLTGGGKQT</sequence>
<dbReference type="AlphaFoldDB" id="A0A411X490"/>
<dbReference type="Proteomes" id="UP000292307">
    <property type="component" value="Chromosome"/>
</dbReference>
<protein>
    <submittedName>
        <fullName evidence="2">Uncharacterized protein</fullName>
    </submittedName>
</protein>
<dbReference type="Proteomes" id="UP000628442">
    <property type="component" value="Unassembled WGS sequence"/>
</dbReference>
<evidence type="ECO:0000313" key="4">
    <source>
        <dbReference type="Proteomes" id="UP000292307"/>
    </source>
</evidence>
<reference evidence="2" key="3">
    <citation type="submission" date="2022-12" db="EMBL/GenBank/DDBJ databases">
        <authorList>
            <person name="Sun Q."/>
            <person name="Kim S."/>
        </authorList>
    </citation>
    <scope>NUCLEOTIDE SEQUENCE</scope>
    <source>
        <strain evidence="2">KCTC 12343</strain>
    </source>
</reference>
<feature type="compositionally biased region" description="Low complexity" evidence="1">
    <location>
        <begin position="44"/>
        <end position="62"/>
    </location>
</feature>
<evidence type="ECO:0000313" key="2">
    <source>
        <dbReference type="EMBL" id="GGY62003.1"/>
    </source>
</evidence>
<dbReference type="EMBL" id="CP036401">
    <property type="protein sequence ID" value="QBI03744.1"/>
    <property type="molecule type" value="Genomic_DNA"/>
</dbReference>
<dbReference type="EMBL" id="BMWV01000015">
    <property type="protein sequence ID" value="GGY62003.1"/>
    <property type="molecule type" value="Genomic_DNA"/>
</dbReference>
<evidence type="ECO:0000256" key="1">
    <source>
        <dbReference type="SAM" id="MobiDB-lite"/>
    </source>
</evidence>
<dbReference type="OrthoDB" id="9910972at2"/>
<keyword evidence="4" id="KW-1185">Reference proteome</keyword>
<evidence type="ECO:0000313" key="3">
    <source>
        <dbReference type="EMBL" id="QBI03744.1"/>
    </source>
</evidence>
<accession>A0A411X490</accession>
<reference evidence="2" key="1">
    <citation type="journal article" date="2014" name="Int. J. Syst. Evol. Microbiol.">
        <title>Complete genome sequence of Corynebacterium casei LMG S-19264T (=DSM 44701T), isolated from a smear-ripened cheese.</title>
        <authorList>
            <consortium name="US DOE Joint Genome Institute (JGI-PGF)"/>
            <person name="Walter F."/>
            <person name="Albersmeier A."/>
            <person name="Kalinowski J."/>
            <person name="Ruckert C."/>
        </authorList>
    </citation>
    <scope>NUCLEOTIDE SEQUENCE</scope>
    <source>
        <strain evidence="2">KCTC 12343</strain>
    </source>
</reference>
<feature type="region of interest" description="Disordered" evidence="1">
    <location>
        <begin position="1"/>
        <end position="142"/>
    </location>
</feature>
<evidence type="ECO:0000313" key="5">
    <source>
        <dbReference type="Proteomes" id="UP000628442"/>
    </source>
</evidence>
<proteinExistence type="predicted"/>
<name>A0A411X490_9BURK</name>
<dbReference type="RefSeq" id="WP_131147836.1">
    <property type="nucleotide sequence ID" value="NZ_BMWV01000015.1"/>
</dbReference>
<feature type="compositionally biased region" description="Low complexity" evidence="1">
    <location>
        <begin position="113"/>
        <end position="134"/>
    </location>
</feature>
<reference evidence="3 4" key="2">
    <citation type="submission" date="2019-02" db="EMBL/GenBank/DDBJ databases">
        <title>Draft Genome Sequences of Six Type Strains of the Genus Massilia.</title>
        <authorList>
            <person name="Miess H."/>
            <person name="Frediansyhah A."/>
            <person name="Gross H."/>
        </authorList>
    </citation>
    <scope>NUCLEOTIDE SEQUENCE [LARGE SCALE GENOMIC DNA]</scope>
    <source>
        <strain evidence="3 4">DSM 17472</strain>
    </source>
</reference>
<gene>
    <name evidence="3" type="ORF">EYF70_25175</name>
    <name evidence="2" type="ORF">GCM10007387_50740</name>
</gene>